<organism evidence="1 2">
    <name type="scientific">Paraburkholderia franconis</name>
    <dbReference type="NCBI Taxonomy" id="2654983"/>
    <lineage>
        <taxon>Bacteria</taxon>
        <taxon>Pseudomonadati</taxon>
        <taxon>Pseudomonadota</taxon>
        <taxon>Betaproteobacteria</taxon>
        <taxon>Burkholderiales</taxon>
        <taxon>Burkholderiaceae</taxon>
        <taxon>Paraburkholderia</taxon>
    </lineage>
</organism>
<dbReference type="Proteomes" id="UP000484381">
    <property type="component" value="Unassembled WGS sequence"/>
</dbReference>
<dbReference type="AlphaFoldDB" id="A0A7X1NHD1"/>
<protein>
    <submittedName>
        <fullName evidence="1">Uncharacterized protein</fullName>
    </submittedName>
</protein>
<proteinExistence type="predicted"/>
<reference evidence="1 2" key="1">
    <citation type="submission" date="2019-10" db="EMBL/GenBank/DDBJ databases">
        <title>Paraburkholderia sp. isolated from nodules of Mimosa pudica from Brazilian Atlantic Forest soils.</title>
        <authorList>
            <person name="Paulitsch F."/>
            <person name="Hungria M."/>
            <person name="Dall'Agnol R."/>
        </authorList>
    </citation>
    <scope>NUCLEOTIDE SEQUENCE [LARGE SCALE GENOMIC DNA]</scope>
    <source>
        <strain evidence="1 2">CNPSo 3157</strain>
    </source>
</reference>
<accession>A0A7X1NHD1</accession>
<name>A0A7X1NHD1_9BURK</name>
<dbReference type="EMBL" id="WHNP01000046">
    <property type="protein sequence ID" value="MPW21571.1"/>
    <property type="molecule type" value="Genomic_DNA"/>
</dbReference>
<evidence type="ECO:0000313" key="2">
    <source>
        <dbReference type="Proteomes" id="UP000484381"/>
    </source>
</evidence>
<gene>
    <name evidence="1" type="ORF">GCT13_33050</name>
</gene>
<evidence type="ECO:0000313" key="1">
    <source>
        <dbReference type="EMBL" id="MPW21571.1"/>
    </source>
</evidence>
<keyword evidence="2" id="KW-1185">Reference proteome</keyword>
<comment type="caution">
    <text evidence="1">The sequence shown here is derived from an EMBL/GenBank/DDBJ whole genome shotgun (WGS) entry which is preliminary data.</text>
</comment>
<sequence length="90" mass="10415">MRATPCYLVLRAGHECYVLDSDRQLIRRGASPMLRTFARRRSIAQSLDGTAWDAFSRIHEFSGEERSQLCMYSLIAGRETQHQLELLTRL</sequence>